<dbReference type="HOGENOM" id="CLU_750293_0_0_1"/>
<name>A0A084Q7N1_STAC4</name>
<dbReference type="EMBL" id="KL661951">
    <property type="protein sequence ID" value="KFA59966.1"/>
    <property type="molecule type" value="Genomic_DNA"/>
</dbReference>
<dbReference type="Proteomes" id="UP000028524">
    <property type="component" value="Unassembled WGS sequence"/>
</dbReference>
<dbReference type="OrthoDB" id="4476201at2759"/>
<organism evidence="1 2">
    <name type="scientific">Stachybotrys chlorohalonatus (strain IBT 40285)</name>
    <dbReference type="NCBI Taxonomy" id="1283841"/>
    <lineage>
        <taxon>Eukaryota</taxon>
        <taxon>Fungi</taxon>
        <taxon>Dikarya</taxon>
        <taxon>Ascomycota</taxon>
        <taxon>Pezizomycotina</taxon>
        <taxon>Sordariomycetes</taxon>
        <taxon>Hypocreomycetidae</taxon>
        <taxon>Hypocreales</taxon>
        <taxon>Stachybotryaceae</taxon>
        <taxon>Stachybotrys</taxon>
    </lineage>
</organism>
<dbReference type="InParanoid" id="A0A084Q7N1"/>
<proteinExistence type="predicted"/>
<keyword evidence="2" id="KW-1185">Reference proteome</keyword>
<gene>
    <name evidence="1" type="ORF">S40285_08018</name>
</gene>
<evidence type="ECO:0000313" key="1">
    <source>
        <dbReference type="EMBL" id="KFA59966.1"/>
    </source>
</evidence>
<accession>A0A084Q7N1</accession>
<sequence length="326" mass="36853">MEQCNRVCGDGTPDPRDRFIALAGISKNVSDGFIDYTKSFTSVAIHAGLSSLVSRHLSNSKNPTTCFGLDILALTAVPRNKELGLPTWIPDLTPGSHSRSGSPMTVAYSSKFLRRKKYLSQEDYVVHRNGQTCALQEDFNMSQFPELPKELRVKAAILDRVKYIGRRAAQARKIAHDTFFSGHDETAIGINALIFHANHCKQCYYEDVNSNAAFETFWRTLIFERIPGGLAEAIKLQMDPSSLFKALIQQREVVELIENLAQPFEDAIQFMHDTRDSLYQKENRIPFVMKEVSAGKWEYRGGYYLHGLMDGEAFDIIPTWDDLVFA</sequence>
<evidence type="ECO:0000313" key="2">
    <source>
        <dbReference type="Proteomes" id="UP000028524"/>
    </source>
</evidence>
<reference evidence="1 2" key="1">
    <citation type="journal article" date="2014" name="BMC Genomics">
        <title>Comparative genome sequencing reveals chemotype-specific gene clusters in the toxigenic black mold Stachybotrys.</title>
        <authorList>
            <person name="Semeiks J."/>
            <person name="Borek D."/>
            <person name="Otwinowski Z."/>
            <person name="Grishin N.V."/>
        </authorList>
    </citation>
    <scope>NUCLEOTIDE SEQUENCE [LARGE SCALE GENOMIC DNA]</scope>
    <source>
        <strain evidence="1 2">IBT 40285</strain>
    </source>
</reference>
<dbReference type="AlphaFoldDB" id="A0A084Q7N1"/>
<protein>
    <submittedName>
        <fullName evidence="1">Uncharacterized protein</fullName>
    </submittedName>
</protein>